<sequence length="190" mass="21510">MDRNSIKLRIREILALKGMTNRALADKIQVSPQYVSNILNGSALSLNALCKIADALEVEFGDLFVSSFTPDSPFENEFGAMVKCRRGIFTASNLNELQDIVNTLSNRSNNATQLMKATLERMLRFPSGKDVALISELMANLSLCMNLSEWRDYYKKTLADLLPANFQVDYRYLSTFMSRDDILSFERSLL</sequence>
<proteinExistence type="predicted"/>
<accession>A0AC61RKC4</accession>
<evidence type="ECO:0000313" key="1">
    <source>
        <dbReference type="EMBL" id="TGY80916.1"/>
    </source>
</evidence>
<name>A0AC61RKC4_9BACT</name>
<dbReference type="Proteomes" id="UP000306319">
    <property type="component" value="Unassembled WGS sequence"/>
</dbReference>
<comment type="caution">
    <text evidence="1">The sequence shown here is derived from an EMBL/GenBank/DDBJ whole genome shotgun (WGS) entry which is preliminary data.</text>
</comment>
<protein>
    <submittedName>
        <fullName evidence="1">XRE family transcriptional regulator</fullName>
    </submittedName>
</protein>
<reference evidence="1" key="1">
    <citation type="submission" date="2019-04" db="EMBL/GenBank/DDBJ databases">
        <title>Microbes associate with the intestines of laboratory mice.</title>
        <authorList>
            <person name="Navarre W."/>
            <person name="Wong E."/>
            <person name="Huang K."/>
            <person name="Tropini C."/>
            <person name="Ng K."/>
            <person name="Yu B."/>
        </authorList>
    </citation>
    <scope>NUCLEOTIDE SEQUENCE</scope>
    <source>
        <strain evidence="1">NM04_E33</strain>
    </source>
</reference>
<keyword evidence="2" id="KW-1185">Reference proteome</keyword>
<organism evidence="1 2">
    <name type="scientific">Lepagella muris</name>
    <dbReference type="NCBI Taxonomy" id="3032870"/>
    <lineage>
        <taxon>Bacteria</taxon>
        <taxon>Pseudomonadati</taxon>
        <taxon>Bacteroidota</taxon>
        <taxon>Bacteroidia</taxon>
        <taxon>Bacteroidales</taxon>
        <taxon>Muribaculaceae</taxon>
        <taxon>Lepagella</taxon>
    </lineage>
</organism>
<evidence type="ECO:0000313" key="2">
    <source>
        <dbReference type="Proteomes" id="UP000306319"/>
    </source>
</evidence>
<dbReference type="EMBL" id="SRYB01000001">
    <property type="protein sequence ID" value="TGY80916.1"/>
    <property type="molecule type" value="Genomic_DNA"/>
</dbReference>
<gene>
    <name evidence="1" type="ORF">E5331_00625</name>
</gene>